<dbReference type="Proteomes" id="UP000004995">
    <property type="component" value="Unassembled WGS sequence"/>
</dbReference>
<dbReference type="EMBL" id="AGNK02004554">
    <property type="status" value="NOT_ANNOTATED_CDS"/>
    <property type="molecule type" value="Genomic_DNA"/>
</dbReference>
<protein>
    <submittedName>
        <fullName evidence="1">Uncharacterized protein</fullName>
    </submittedName>
</protein>
<dbReference type="EnsemblPlants" id="KQK99536">
    <property type="protein sequence ID" value="KQK99536"/>
    <property type="gene ID" value="SETIT_013086mg"/>
</dbReference>
<reference evidence="1" key="2">
    <citation type="submission" date="2018-08" db="UniProtKB">
        <authorList>
            <consortium name="EnsemblPlants"/>
        </authorList>
    </citation>
    <scope>IDENTIFICATION</scope>
    <source>
        <strain evidence="1">Yugu1</strain>
    </source>
</reference>
<organism evidence="1 2">
    <name type="scientific">Setaria italica</name>
    <name type="common">Foxtail millet</name>
    <name type="synonym">Panicum italicum</name>
    <dbReference type="NCBI Taxonomy" id="4555"/>
    <lineage>
        <taxon>Eukaryota</taxon>
        <taxon>Viridiplantae</taxon>
        <taxon>Streptophyta</taxon>
        <taxon>Embryophyta</taxon>
        <taxon>Tracheophyta</taxon>
        <taxon>Spermatophyta</taxon>
        <taxon>Magnoliopsida</taxon>
        <taxon>Liliopsida</taxon>
        <taxon>Poales</taxon>
        <taxon>Poaceae</taxon>
        <taxon>PACMAD clade</taxon>
        <taxon>Panicoideae</taxon>
        <taxon>Panicodae</taxon>
        <taxon>Paniceae</taxon>
        <taxon>Cenchrinae</taxon>
        <taxon>Setaria</taxon>
    </lineage>
</organism>
<evidence type="ECO:0000313" key="1">
    <source>
        <dbReference type="EnsemblPlants" id="KQK99536"/>
    </source>
</evidence>
<dbReference type="Gramene" id="KQK99536">
    <property type="protein sequence ID" value="KQK99536"/>
    <property type="gene ID" value="SETIT_013086mg"/>
</dbReference>
<accession>K3YFR8</accession>
<dbReference type="AlphaFoldDB" id="K3YFR8"/>
<dbReference type="InParanoid" id="K3YFR8"/>
<proteinExistence type="predicted"/>
<evidence type="ECO:0000313" key="2">
    <source>
        <dbReference type="Proteomes" id="UP000004995"/>
    </source>
</evidence>
<keyword evidence="2" id="KW-1185">Reference proteome</keyword>
<name>K3YFR8_SETIT</name>
<reference evidence="2" key="1">
    <citation type="journal article" date="2012" name="Nat. Biotechnol.">
        <title>Reference genome sequence of the model plant Setaria.</title>
        <authorList>
            <person name="Bennetzen J.L."/>
            <person name="Schmutz J."/>
            <person name="Wang H."/>
            <person name="Percifield R."/>
            <person name="Hawkins J."/>
            <person name="Pontaroli A.C."/>
            <person name="Estep M."/>
            <person name="Feng L."/>
            <person name="Vaughn J.N."/>
            <person name="Grimwood J."/>
            <person name="Jenkins J."/>
            <person name="Barry K."/>
            <person name="Lindquist E."/>
            <person name="Hellsten U."/>
            <person name="Deshpande S."/>
            <person name="Wang X."/>
            <person name="Wu X."/>
            <person name="Mitros T."/>
            <person name="Triplett J."/>
            <person name="Yang X."/>
            <person name="Ye C.Y."/>
            <person name="Mauro-Herrera M."/>
            <person name="Wang L."/>
            <person name="Li P."/>
            <person name="Sharma M."/>
            <person name="Sharma R."/>
            <person name="Ronald P.C."/>
            <person name="Panaud O."/>
            <person name="Kellogg E.A."/>
            <person name="Brutnell T.P."/>
            <person name="Doust A.N."/>
            <person name="Tuskan G.A."/>
            <person name="Rokhsar D."/>
            <person name="Devos K.M."/>
        </authorList>
    </citation>
    <scope>NUCLEOTIDE SEQUENCE [LARGE SCALE GENOMIC DNA]</scope>
    <source>
        <strain evidence="2">cv. Yugu1</strain>
    </source>
</reference>
<dbReference type="HOGENOM" id="CLU_3160938_0_0_1"/>
<sequence length="48" mass="5464">MHCTTNSWCLNQKQTIVSLSQSLLVYSFLKFACDLIVLSAVRACNRTR</sequence>